<comment type="similarity">
    <text evidence="1 8">Belongs to the SOS response-associated peptidase family.</text>
</comment>
<name>A0A7K3MAJ6_9ACTN</name>
<dbReference type="Proteomes" id="UP000460435">
    <property type="component" value="Unassembled WGS sequence"/>
</dbReference>
<dbReference type="PANTHER" id="PTHR13604:SF0">
    <property type="entry name" value="ABASIC SITE PROCESSING PROTEIN HMCES"/>
    <property type="match status" value="1"/>
</dbReference>
<evidence type="ECO:0000256" key="4">
    <source>
        <dbReference type="ARBA" id="ARBA00022801"/>
    </source>
</evidence>
<evidence type="ECO:0000256" key="1">
    <source>
        <dbReference type="ARBA" id="ARBA00008136"/>
    </source>
</evidence>
<keyword evidence="11" id="KW-1185">Reference proteome</keyword>
<evidence type="ECO:0000313" key="11">
    <source>
        <dbReference type="Proteomes" id="UP000460435"/>
    </source>
</evidence>
<reference evidence="10 11" key="1">
    <citation type="submission" date="2019-11" db="EMBL/GenBank/DDBJ databases">
        <authorList>
            <person name="Li X.-J."/>
            <person name="Feng X.-M."/>
        </authorList>
    </citation>
    <scope>NUCLEOTIDE SEQUENCE [LARGE SCALE GENOMIC DNA]</scope>
    <source>
        <strain evidence="10 11">XMNu-373</strain>
    </source>
</reference>
<keyword evidence="7" id="KW-0456">Lyase</keyword>
<keyword evidence="3" id="KW-0227">DNA damage</keyword>
<dbReference type="GO" id="GO:0106300">
    <property type="term" value="P:protein-DNA covalent cross-linking repair"/>
    <property type="evidence" value="ECO:0007669"/>
    <property type="project" value="InterPro"/>
</dbReference>
<sequence>MCGRYVVSQSADDLAEEFGVDRIDVHERVEPDYNVAPTKNSPTVLARPPRDAKDADPVRQLRNLKWGLVPSWAKDPKIGNRMINARAETVHEKPAFRRAFATRRLIIPVSGFYEWFPTQDLTTAGKPVKQPFYLRPKAGQALALAGIYEFWRDREKPDDPDAWLTTFTIITTNATDDIGHIHDRMPMTVHRDNWQNWLDPRINDPANIRDLMAPPPPGSLDVYPVSKAVNNVKNNGPQLIDPLPPTH</sequence>
<evidence type="ECO:0000313" key="10">
    <source>
        <dbReference type="EMBL" id="NDL60047.1"/>
    </source>
</evidence>
<dbReference type="InterPro" id="IPR036590">
    <property type="entry name" value="SRAP-like"/>
</dbReference>
<evidence type="ECO:0000256" key="5">
    <source>
        <dbReference type="ARBA" id="ARBA00023124"/>
    </source>
</evidence>
<dbReference type="Gene3D" id="3.90.1680.10">
    <property type="entry name" value="SOS response associated peptidase-like"/>
    <property type="match status" value="1"/>
</dbReference>
<organism evidence="10 11">
    <name type="scientific">Phytoactinopolyspora mesophila</name>
    <dbReference type="NCBI Taxonomy" id="2650750"/>
    <lineage>
        <taxon>Bacteria</taxon>
        <taxon>Bacillati</taxon>
        <taxon>Actinomycetota</taxon>
        <taxon>Actinomycetes</taxon>
        <taxon>Jiangellales</taxon>
        <taxon>Jiangellaceae</taxon>
        <taxon>Phytoactinopolyspora</taxon>
    </lineage>
</organism>
<evidence type="ECO:0000256" key="6">
    <source>
        <dbReference type="ARBA" id="ARBA00023125"/>
    </source>
</evidence>
<dbReference type="EMBL" id="WLZY01000009">
    <property type="protein sequence ID" value="NDL60047.1"/>
    <property type="molecule type" value="Genomic_DNA"/>
</dbReference>
<evidence type="ECO:0000256" key="8">
    <source>
        <dbReference type="RuleBase" id="RU364100"/>
    </source>
</evidence>
<dbReference type="PANTHER" id="PTHR13604">
    <property type="entry name" value="DC12-RELATED"/>
    <property type="match status" value="1"/>
</dbReference>
<dbReference type="GO" id="GO:0006508">
    <property type="term" value="P:proteolysis"/>
    <property type="evidence" value="ECO:0007669"/>
    <property type="project" value="UniProtKB-KW"/>
</dbReference>
<dbReference type="GO" id="GO:0003697">
    <property type="term" value="F:single-stranded DNA binding"/>
    <property type="evidence" value="ECO:0007669"/>
    <property type="project" value="InterPro"/>
</dbReference>
<proteinExistence type="inferred from homology"/>
<gene>
    <name evidence="10" type="ORF">F7O44_23510</name>
</gene>
<dbReference type="Pfam" id="PF02586">
    <property type="entry name" value="SRAP"/>
    <property type="match status" value="1"/>
</dbReference>
<evidence type="ECO:0000256" key="9">
    <source>
        <dbReference type="SAM" id="MobiDB-lite"/>
    </source>
</evidence>
<dbReference type="EC" id="3.4.-.-" evidence="8"/>
<dbReference type="RefSeq" id="WP_162452745.1">
    <property type="nucleotide sequence ID" value="NZ_WLZY01000009.1"/>
</dbReference>
<keyword evidence="4 8" id="KW-0378">Hydrolase</keyword>
<evidence type="ECO:0000256" key="2">
    <source>
        <dbReference type="ARBA" id="ARBA00022670"/>
    </source>
</evidence>
<evidence type="ECO:0000256" key="7">
    <source>
        <dbReference type="ARBA" id="ARBA00023239"/>
    </source>
</evidence>
<keyword evidence="5" id="KW-0190">Covalent protein-DNA linkage</keyword>
<evidence type="ECO:0000256" key="3">
    <source>
        <dbReference type="ARBA" id="ARBA00022763"/>
    </source>
</evidence>
<keyword evidence="2 8" id="KW-0645">Protease</keyword>
<protein>
    <recommendedName>
        <fullName evidence="8">Abasic site processing protein</fullName>
        <ecNumber evidence="8">3.4.-.-</ecNumber>
    </recommendedName>
</protein>
<comment type="caution">
    <text evidence="10">The sequence shown here is derived from an EMBL/GenBank/DDBJ whole genome shotgun (WGS) entry which is preliminary data.</text>
</comment>
<dbReference type="AlphaFoldDB" id="A0A7K3MAJ6"/>
<dbReference type="SUPFAM" id="SSF143081">
    <property type="entry name" value="BB1717-like"/>
    <property type="match status" value="1"/>
</dbReference>
<keyword evidence="6" id="KW-0238">DNA-binding</keyword>
<dbReference type="GO" id="GO:0008233">
    <property type="term" value="F:peptidase activity"/>
    <property type="evidence" value="ECO:0007669"/>
    <property type="project" value="UniProtKB-KW"/>
</dbReference>
<accession>A0A7K3MAJ6</accession>
<feature type="region of interest" description="Disordered" evidence="9">
    <location>
        <begin position="32"/>
        <end position="55"/>
    </location>
</feature>
<dbReference type="InterPro" id="IPR003738">
    <property type="entry name" value="SRAP"/>
</dbReference>
<dbReference type="GO" id="GO:0016829">
    <property type="term" value="F:lyase activity"/>
    <property type="evidence" value="ECO:0007669"/>
    <property type="project" value="UniProtKB-KW"/>
</dbReference>